<keyword evidence="2" id="KW-0472">Membrane</keyword>
<feature type="transmembrane region" description="Helical" evidence="2">
    <location>
        <begin position="146"/>
        <end position="168"/>
    </location>
</feature>
<organism evidence="3">
    <name type="scientific">marine metagenome</name>
    <dbReference type="NCBI Taxonomy" id="408172"/>
    <lineage>
        <taxon>unclassified sequences</taxon>
        <taxon>metagenomes</taxon>
        <taxon>ecological metagenomes</taxon>
    </lineage>
</organism>
<keyword evidence="2" id="KW-1133">Transmembrane helix</keyword>
<feature type="non-terminal residue" evidence="3">
    <location>
        <position position="179"/>
    </location>
</feature>
<evidence type="ECO:0000256" key="1">
    <source>
        <dbReference type="SAM" id="MobiDB-lite"/>
    </source>
</evidence>
<feature type="compositionally biased region" description="Basic and acidic residues" evidence="1">
    <location>
        <begin position="1"/>
        <end position="11"/>
    </location>
</feature>
<feature type="region of interest" description="Disordered" evidence="1">
    <location>
        <begin position="1"/>
        <end position="34"/>
    </location>
</feature>
<protein>
    <submittedName>
        <fullName evidence="3">Uncharacterized protein</fullName>
    </submittedName>
</protein>
<evidence type="ECO:0000256" key="2">
    <source>
        <dbReference type="SAM" id="Phobius"/>
    </source>
</evidence>
<accession>A0A383BB00</accession>
<dbReference type="AlphaFoldDB" id="A0A383BB00"/>
<keyword evidence="2" id="KW-0812">Transmembrane</keyword>
<evidence type="ECO:0000313" key="3">
    <source>
        <dbReference type="EMBL" id="SVE16595.1"/>
    </source>
</evidence>
<proteinExistence type="predicted"/>
<name>A0A383BB00_9ZZZZ</name>
<sequence>MASEAEDKNQNDDGAGASESPIFDEGNPGEPTFEEAKEDFDKIDFTTEGETLGYISLDQARVLALRLAREDTEVYGDRYSGVDLAWEITDAEDGEDYYQVRISFRPVQGFNGEPGTELFTIDKLGTVESRQILTFPTVNRGLPSGLLALGGVITVGAIVVILFVSGVFSSDITGQAAGV</sequence>
<reference evidence="3" key="1">
    <citation type="submission" date="2018-05" db="EMBL/GenBank/DDBJ databases">
        <authorList>
            <person name="Lanie J.A."/>
            <person name="Ng W.-L."/>
            <person name="Kazmierczak K.M."/>
            <person name="Andrzejewski T.M."/>
            <person name="Davidsen T.M."/>
            <person name="Wayne K.J."/>
            <person name="Tettelin H."/>
            <person name="Glass J.I."/>
            <person name="Rusch D."/>
            <person name="Podicherti R."/>
            <person name="Tsui H.-C.T."/>
            <person name="Winkler M.E."/>
        </authorList>
    </citation>
    <scope>NUCLEOTIDE SEQUENCE</scope>
</reference>
<gene>
    <name evidence="3" type="ORF">METZ01_LOCUS469449</name>
</gene>
<dbReference type="EMBL" id="UINC01198578">
    <property type="protein sequence ID" value="SVE16595.1"/>
    <property type="molecule type" value="Genomic_DNA"/>
</dbReference>